<evidence type="ECO:0000256" key="1">
    <source>
        <dbReference type="ARBA" id="ARBA00007358"/>
    </source>
</evidence>
<dbReference type="InterPro" id="IPR056798">
    <property type="entry name" value="ADH_Fe_C"/>
</dbReference>
<feature type="domain" description="Alcohol dehydrogenase iron-type/glycerol dehydrogenase GldA" evidence="4">
    <location>
        <begin position="11"/>
        <end position="152"/>
    </location>
</feature>
<dbReference type="Pfam" id="PF25137">
    <property type="entry name" value="ADH_Fe_C"/>
    <property type="match status" value="1"/>
</dbReference>
<comment type="similarity">
    <text evidence="1">Belongs to the iron-containing alcohol dehydrogenase family.</text>
</comment>
<dbReference type="PANTHER" id="PTHR11496">
    <property type="entry name" value="ALCOHOL DEHYDROGENASE"/>
    <property type="match status" value="1"/>
</dbReference>
<keyword evidence="2" id="KW-0560">Oxidoreductase</keyword>
<dbReference type="Gene3D" id="3.40.50.1970">
    <property type="match status" value="1"/>
</dbReference>
<dbReference type="InterPro" id="IPR034786">
    <property type="entry name" value="MAR"/>
</dbReference>
<gene>
    <name evidence="6" type="ORF">CO666_16895</name>
</gene>
<comment type="caution">
    <text evidence="6">The sequence shown here is derived from an EMBL/GenBank/DDBJ whole genome shotgun (WGS) entry which is preliminary data.</text>
</comment>
<proteinExistence type="inferred from homology"/>
<dbReference type="GO" id="GO:0004022">
    <property type="term" value="F:alcohol dehydrogenase (NAD+) activity"/>
    <property type="evidence" value="ECO:0007669"/>
    <property type="project" value="TreeGrafter"/>
</dbReference>
<evidence type="ECO:0000256" key="2">
    <source>
        <dbReference type="ARBA" id="ARBA00023002"/>
    </source>
</evidence>
<dbReference type="GO" id="GO:0046872">
    <property type="term" value="F:metal ion binding"/>
    <property type="evidence" value="ECO:0007669"/>
    <property type="project" value="InterPro"/>
</dbReference>
<organism evidence="6 7">
    <name type="scientific">Rhizobium chutanense</name>
    <dbReference type="NCBI Taxonomy" id="2035448"/>
    <lineage>
        <taxon>Bacteria</taxon>
        <taxon>Pseudomonadati</taxon>
        <taxon>Pseudomonadota</taxon>
        <taxon>Alphaproteobacteria</taxon>
        <taxon>Hyphomicrobiales</taxon>
        <taxon>Rhizobiaceae</taxon>
        <taxon>Rhizobium/Agrobacterium group</taxon>
        <taxon>Rhizobium</taxon>
    </lineage>
</organism>
<dbReference type="PANTHER" id="PTHR11496:SF102">
    <property type="entry name" value="ALCOHOL DEHYDROGENASE 4"/>
    <property type="match status" value="1"/>
</dbReference>
<dbReference type="InterPro" id="IPR039697">
    <property type="entry name" value="Alcohol_dehydrogenase_Fe"/>
</dbReference>
<evidence type="ECO:0000256" key="3">
    <source>
        <dbReference type="ARBA" id="ARBA00023027"/>
    </source>
</evidence>
<dbReference type="AlphaFoldDB" id="A0A2A6JAU9"/>
<evidence type="ECO:0000259" key="5">
    <source>
        <dbReference type="Pfam" id="PF25137"/>
    </source>
</evidence>
<dbReference type="InterPro" id="IPR001670">
    <property type="entry name" value="ADH_Fe/GldA"/>
</dbReference>
<evidence type="ECO:0000259" key="4">
    <source>
        <dbReference type="Pfam" id="PF00465"/>
    </source>
</evidence>
<dbReference type="EMBL" id="NWSV01000009">
    <property type="protein sequence ID" value="PDT03245.1"/>
    <property type="molecule type" value="Genomic_DNA"/>
</dbReference>
<dbReference type="Pfam" id="PF00465">
    <property type="entry name" value="Fe-ADH"/>
    <property type="match status" value="1"/>
</dbReference>
<dbReference type="SUPFAM" id="SSF56796">
    <property type="entry name" value="Dehydroquinate synthase-like"/>
    <property type="match status" value="1"/>
</dbReference>
<dbReference type="Proteomes" id="UP000220768">
    <property type="component" value="Unassembled WGS sequence"/>
</dbReference>
<keyword evidence="7" id="KW-1185">Reference proteome</keyword>
<dbReference type="RefSeq" id="WP_097613228.1">
    <property type="nucleotide sequence ID" value="NZ_NWSV01000009.1"/>
</dbReference>
<name>A0A2A6JAU9_9HYPH</name>
<reference evidence="6 7" key="1">
    <citation type="submission" date="2017-09" db="EMBL/GenBank/DDBJ databases">
        <title>Comparative genomics of rhizobia isolated from Phaseolus vulgaris in China.</title>
        <authorList>
            <person name="Tong W."/>
        </authorList>
    </citation>
    <scope>NUCLEOTIDE SEQUENCE [LARGE SCALE GENOMIC DNA]</scope>
    <source>
        <strain evidence="6 7">C5</strain>
    </source>
</reference>
<accession>A0A2A6JAU9</accession>
<dbReference type="GO" id="GO:0018506">
    <property type="term" value="F:maleylacetate reductase activity"/>
    <property type="evidence" value="ECO:0007669"/>
    <property type="project" value="InterPro"/>
</dbReference>
<sequence>MQPFIYNGLASRVIFGFGTLGQLPAEIDRLGLKRVIVLATPQQQREAQKTAAGLDGRAAGVFAEAAMHTPVEITERALEQVTESRADGVVAIGGGSTTGLAKAIALRSDLPQIVVPTTYAGSEMTPILGETKEGLKTTIRSEKVLPETVIYDVDLTLTLPAGLTATSGLNAIAHAVEALYAQDRNPIISMMAEEGIASLARALPRLMENPRDSDARSDALYGAWLCGTCLGAVGMALHHKLCHTLGGSFDLPHAETHTVVLPHAAAYNAKAAPDAMKRIARALSARSAPLGLYRLAKLLRAPTALRDIGMPADGIGKAVDIALQNPYWNPAPIERGAIHGLIERAWHGDLPQAS</sequence>
<dbReference type="Gene3D" id="1.20.1090.10">
    <property type="entry name" value="Dehydroquinate synthase-like - alpha domain"/>
    <property type="match status" value="1"/>
</dbReference>
<keyword evidence="3" id="KW-0520">NAD</keyword>
<protein>
    <submittedName>
        <fullName evidence="6">Maleylacetate reductase</fullName>
    </submittedName>
</protein>
<evidence type="ECO:0000313" key="7">
    <source>
        <dbReference type="Proteomes" id="UP000220768"/>
    </source>
</evidence>
<evidence type="ECO:0000313" key="6">
    <source>
        <dbReference type="EMBL" id="PDT03245.1"/>
    </source>
</evidence>
<dbReference type="CDD" id="cd08177">
    <property type="entry name" value="MAR"/>
    <property type="match status" value="1"/>
</dbReference>
<feature type="domain" description="Fe-containing alcohol dehydrogenase-like C-terminal" evidence="5">
    <location>
        <begin position="164"/>
        <end position="346"/>
    </location>
</feature>